<feature type="transmembrane region" description="Helical" evidence="6">
    <location>
        <begin position="116"/>
        <end position="134"/>
    </location>
</feature>
<dbReference type="Gene3D" id="1.20.1250.20">
    <property type="entry name" value="MFS general substrate transporter like domains"/>
    <property type="match status" value="1"/>
</dbReference>
<keyword evidence="2" id="KW-0813">Transport</keyword>
<evidence type="ECO:0000256" key="3">
    <source>
        <dbReference type="ARBA" id="ARBA00022692"/>
    </source>
</evidence>
<dbReference type="PANTHER" id="PTHR19432:SF35">
    <property type="entry name" value="SOLUTE CARRIER FAMILY 45 MEMBER 3 ISOFORM X1"/>
    <property type="match status" value="1"/>
</dbReference>
<dbReference type="AlphaFoldDB" id="A0A9D1KGU8"/>
<dbReference type="InterPro" id="IPR011701">
    <property type="entry name" value="MFS"/>
</dbReference>
<dbReference type="CDD" id="cd17313">
    <property type="entry name" value="MFS_SLC45_SUC"/>
    <property type="match status" value="1"/>
</dbReference>
<accession>A0A9D1KGU8</accession>
<evidence type="ECO:0000256" key="6">
    <source>
        <dbReference type="SAM" id="Phobius"/>
    </source>
</evidence>
<evidence type="ECO:0000256" key="4">
    <source>
        <dbReference type="ARBA" id="ARBA00022989"/>
    </source>
</evidence>
<comment type="caution">
    <text evidence="7">The sequence shown here is derived from an EMBL/GenBank/DDBJ whole genome shotgun (WGS) entry which is preliminary data.</text>
</comment>
<evidence type="ECO:0000313" key="8">
    <source>
        <dbReference type="Proteomes" id="UP000886881"/>
    </source>
</evidence>
<reference evidence="7" key="2">
    <citation type="journal article" date="2021" name="PeerJ">
        <title>Extensive microbial diversity within the chicken gut microbiome revealed by metagenomics and culture.</title>
        <authorList>
            <person name="Gilroy R."/>
            <person name="Ravi A."/>
            <person name="Getino M."/>
            <person name="Pursley I."/>
            <person name="Horton D.L."/>
            <person name="Alikhan N.F."/>
            <person name="Baker D."/>
            <person name="Gharbi K."/>
            <person name="Hall N."/>
            <person name="Watson M."/>
            <person name="Adriaenssens E.M."/>
            <person name="Foster-Nyarko E."/>
            <person name="Jarju S."/>
            <person name="Secka A."/>
            <person name="Antonio M."/>
            <person name="Oren A."/>
            <person name="Chaudhuri R.R."/>
            <person name="La Ragione R."/>
            <person name="Hildebrand F."/>
            <person name="Pallen M.J."/>
        </authorList>
    </citation>
    <scope>NUCLEOTIDE SEQUENCE</scope>
    <source>
        <strain evidence="7">ChiHecec2B26-709</strain>
    </source>
</reference>
<dbReference type="GO" id="GO:0016020">
    <property type="term" value="C:membrane"/>
    <property type="evidence" value="ECO:0007669"/>
    <property type="project" value="UniProtKB-SubCell"/>
</dbReference>
<evidence type="ECO:0000313" key="7">
    <source>
        <dbReference type="EMBL" id="HIT46372.1"/>
    </source>
</evidence>
<dbReference type="Proteomes" id="UP000886881">
    <property type="component" value="Unassembled WGS sequence"/>
</dbReference>
<keyword evidence="4 6" id="KW-1133">Transmembrane helix</keyword>
<feature type="transmembrane region" description="Helical" evidence="6">
    <location>
        <begin position="80"/>
        <end position="96"/>
    </location>
</feature>
<dbReference type="EMBL" id="DVLC01000015">
    <property type="protein sequence ID" value="HIT46372.1"/>
    <property type="molecule type" value="Genomic_DNA"/>
</dbReference>
<feature type="transmembrane region" description="Helical" evidence="6">
    <location>
        <begin position="159"/>
        <end position="180"/>
    </location>
</feature>
<keyword evidence="3 6" id="KW-0812">Transmembrane</keyword>
<feature type="transmembrane region" description="Helical" evidence="6">
    <location>
        <begin position="48"/>
        <end position="68"/>
    </location>
</feature>
<feature type="transmembrane region" description="Helical" evidence="6">
    <location>
        <begin position="416"/>
        <end position="438"/>
    </location>
</feature>
<evidence type="ECO:0000256" key="1">
    <source>
        <dbReference type="ARBA" id="ARBA00004141"/>
    </source>
</evidence>
<feature type="transmembrane region" description="Helical" evidence="6">
    <location>
        <begin position="387"/>
        <end position="410"/>
    </location>
</feature>
<name>A0A9D1KGU8_9BACT</name>
<feature type="transmembrane region" description="Helical" evidence="6">
    <location>
        <begin position="354"/>
        <end position="375"/>
    </location>
</feature>
<keyword evidence="5 6" id="KW-0472">Membrane</keyword>
<reference evidence="7" key="1">
    <citation type="submission" date="2020-10" db="EMBL/GenBank/DDBJ databases">
        <authorList>
            <person name="Gilroy R."/>
        </authorList>
    </citation>
    <scope>NUCLEOTIDE SEQUENCE</scope>
    <source>
        <strain evidence="7">ChiHecec2B26-709</strain>
    </source>
</reference>
<dbReference type="PANTHER" id="PTHR19432">
    <property type="entry name" value="SUGAR TRANSPORTER"/>
    <property type="match status" value="1"/>
</dbReference>
<gene>
    <name evidence="7" type="ORF">IAC35_00775</name>
</gene>
<feature type="transmembrane region" description="Helical" evidence="6">
    <location>
        <begin position="12"/>
        <end position="28"/>
    </location>
</feature>
<dbReference type="GO" id="GO:0022857">
    <property type="term" value="F:transmembrane transporter activity"/>
    <property type="evidence" value="ECO:0007669"/>
    <property type="project" value="InterPro"/>
</dbReference>
<dbReference type="Pfam" id="PF07690">
    <property type="entry name" value="MFS_1"/>
    <property type="match status" value="2"/>
</dbReference>
<organism evidence="7 8">
    <name type="scientific">Candidatus Cryptobacteroides merdipullorum</name>
    <dbReference type="NCBI Taxonomy" id="2840771"/>
    <lineage>
        <taxon>Bacteria</taxon>
        <taxon>Pseudomonadati</taxon>
        <taxon>Bacteroidota</taxon>
        <taxon>Bacteroidia</taxon>
        <taxon>Bacteroidales</taxon>
        <taxon>Candidatus Cryptobacteroides</taxon>
    </lineage>
</organism>
<dbReference type="SUPFAM" id="SSF103473">
    <property type="entry name" value="MFS general substrate transporter"/>
    <property type="match status" value="1"/>
</dbReference>
<evidence type="ECO:0000256" key="2">
    <source>
        <dbReference type="ARBA" id="ARBA00022448"/>
    </source>
</evidence>
<proteinExistence type="predicted"/>
<feature type="transmembrane region" description="Helical" evidence="6">
    <location>
        <begin position="192"/>
        <end position="213"/>
    </location>
</feature>
<evidence type="ECO:0000256" key="5">
    <source>
        <dbReference type="ARBA" id="ARBA00023136"/>
    </source>
</evidence>
<protein>
    <submittedName>
        <fullName evidence="7">SLC45 family MFS transporter</fullName>
    </submittedName>
</protein>
<comment type="subcellular location">
    <subcellularLocation>
        <location evidence="1">Membrane</location>
        <topology evidence="1">Multi-pass membrane protein</topology>
    </subcellularLocation>
</comment>
<feature type="transmembrane region" description="Helical" evidence="6">
    <location>
        <begin position="295"/>
        <end position="316"/>
    </location>
</feature>
<sequence length="448" mass="48997">MQNKPLSFWQMWNLSFGFFGVQIAYALQSANISRIFATLGADPHQLNFFWILPPLMGMIVQPLIGKWSDRTWCRMGRRKPYLLLGAVVAVLVMAFLPNAGSLNFSSRLLLGLNGAMWFGLFSLMLLDTSINVAMQPFKMMVGDMVGEEQKAKAYSIQSLLCNAGSLVGYLFPIFFTWIGIANTAPKGVIPPSVVWSFYCGAAILILCVLYTFVKVREMPPREYAEFHGVDLEAQKEAAKNEPGLLKLLVHAPKTFWTVGLVQFFCWAAFMYMWTYTNGAVALNCWGTSDPSSEGYQAAGNWVGVVFAAQAVGSILWSMVIPRFRSLKTAYVVSLLIGAAGFVSIAFIHNQYLLFGSYFLIGTAWAAMLALPFTLLTNSLSGDHIGSYLGLFNCTICLPQIAAAALGGVVLRLLGGVQANMLVLAGVLLVCGSLAVTLIKETKQTVQCV</sequence>
<feature type="transmembrane region" description="Helical" evidence="6">
    <location>
        <begin position="255"/>
        <end position="275"/>
    </location>
</feature>
<dbReference type="InterPro" id="IPR036259">
    <property type="entry name" value="MFS_trans_sf"/>
</dbReference>
<feature type="transmembrane region" description="Helical" evidence="6">
    <location>
        <begin position="328"/>
        <end position="348"/>
    </location>
</feature>